<evidence type="ECO:0000259" key="6">
    <source>
        <dbReference type="Pfam" id="PF25990"/>
    </source>
</evidence>
<evidence type="ECO:0000259" key="5">
    <source>
        <dbReference type="Pfam" id="PF25881"/>
    </source>
</evidence>
<dbReference type="AlphaFoldDB" id="I6ZYT3"/>
<feature type="domain" description="YbhG-like alpha-helical hairpin" evidence="5">
    <location>
        <begin position="65"/>
        <end position="192"/>
    </location>
</feature>
<keyword evidence="3 4" id="KW-0175">Coiled coil</keyword>
<evidence type="ECO:0000256" key="4">
    <source>
        <dbReference type="SAM" id="Coils"/>
    </source>
</evidence>
<dbReference type="Proteomes" id="UP000009011">
    <property type="component" value="Chromosome"/>
</dbReference>
<keyword evidence="8" id="KW-1185">Reference proteome</keyword>
<dbReference type="SUPFAM" id="SSF111369">
    <property type="entry name" value="HlyD-like secretion proteins"/>
    <property type="match status" value="3"/>
</dbReference>
<dbReference type="Gene3D" id="2.40.30.170">
    <property type="match status" value="1"/>
</dbReference>
<evidence type="ECO:0000256" key="3">
    <source>
        <dbReference type="ARBA" id="ARBA00023054"/>
    </source>
</evidence>
<accession>I6ZYT3</accession>
<dbReference type="OrthoDB" id="9778236at2"/>
<dbReference type="GO" id="GO:0030313">
    <property type="term" value="C:cell envelope"/>
    <property type="evidence" value="ECO:0007669"/>
    <property type="project" value="UniProtKB-SubCell"/>
</dbReference>
<dbReference type="Pfam" id="PF25881">
    <property type="entry name" value="HH_YBHG"/>
    <property type="match status" value="1"/>
</dbReference>
<evidence type="ECO:0000313" key="7">
    <source>
        <dbReference type="EMBL" id="AFN74183.1"/>
    </source>
</evidence>
<protein>
    <submittedName>
        <fullName evidence="7">Secretion protein HlyD</fullName>
    </submittedName>
</protein>
<reference evidence="7 8" key="1">
    <citation type="journal article" date="2013" name="PLoS ONE">
        <title>Genomic analysis of Melioribacter roseus, facultatively anaerobic organotrophic bacterium representing a novel deep lineage within Bacteriodetes/Chlorobi group.</title>
        <authorList>
            <person name="Kadnikov V.V."/>
            <person name="Mardanov A.V."/>
            <person name="Podosokorskaya O.A."/>
            <person name="Gavrilov S.N."/>
            <person name="Kublanov I.V."/>
            <person name="Beletsky A.V."/>
            <person name="Bonch-Osmolovskaya E.A."/>
            <person name="Ravin N.V."/>
        </authorList>
    </citation>
    <scope>NUCLEOTIDE SEQUENCE [LARGE SCALE GENOMIC DNA]</scope>
    <source>
        <strain evidence="8">JCM 17771 / P3M-2</strain>
    </source>
</reference>
<dbReference type="Gene3D" id="2.40.50.100">
    <property type="match status" value="1"/>
</dbReference>
<sequence>MKKIFILLLAVFLYGCNENGKNSIVESGTIESTEALISSQVSGRIIDLLKDEGERVKRGDTLCIIDTTSYKLQLNQAEAALKIAEAQLSLLKNGARKEDIKQAEEVLKQAAANFNSAKTDFERIKNLFDTGAVNKKQLDDAETRYQIMAAQYNSAKENLTKLKNITRPEEIKQAEANVEKARASVDLLKKSLNDCFVVSPIDGFVVKKFIEKGETVTMLSALFKVSDLSKVKMSVYIPETDLPKIKLGQKVDVTVDAYPDRTFEGRIIYISPEAEFTPKNIQTRDERTKLVFEVKIEIPNPEFVLKTGIPADATIQLGSF</sequence>
<feature type="domain" description="YknX-like beta-barrel" evidence="6">
    <location>
        <begin position="236"/>
        <end position="310"/>
    </location>
</feature>
<dbReference type="RefSeq" id="WP_014855619.1">
    <property type="nucleotide sequence ID" value="NC_018178.1"/>
</dbReference>
<dbReference type="PANTHER" id="PTHR32347">
    <property type="entry name" value="EFFLUX SYSTEM COMPONENT YKNX-RELATED"/>
    <property type="match status" value="1"/>
</dbReference>
<evidence type="ECO:0000313" key="8">
    <source>
        <dbReference type="Proteomes" id="UP000009011"/>
    </source>
</evidence>
<dbReference type="Gene3D" id="1.10.287.470">
    <property type="entry name" value="Helix hairpin bin"/>
    <property type="match status" value="2"/>
</dbReference>
<dbReference type="PROSITE" id="PS51257">
    <property type="entry name" value="PROKAR_LIPOPROTEIN"/>
    <property type="match status" value="1"/>
</dbReference>
<dbReference type="STRING" id="1191523.MROS_0942"/>
<dbReference type="InterPro" id="IPR059052">
    <property type="entry name" value="HH_YbhG-like"/>
</dbReference>
<proteinExistence type="inferred from homology"/>
<gene>
    <name evidence="7" type="ordered locus">MROS_0942</name>
</gene>
<evidence type="ECO:0000256" key="1">
    <source>
        <dbReference type="ARBA" id="ARBA00004196"/>
    </source>
</evidence>
<dbReference type="InterPro" id="IPR050465">
    <property type="entry name" value="UPF0194_transport"/>
</dbReference>
<feature type="coiled-coil region" evidence="4">
    <location>
        <begin position="67"/>
        <end position="191"/>
    </location>
</feature>
<comment type="subcellular location">
    <subcellularLocation>
        <location evidence="1">Cell envelope</location>
    </subcellularLocation>
</comment>
<name>I6ZYT3_MELRP</name>
<comment type="similarity">
    <text evidence="2">Belongs to the membrane fusion protein (MFP) (TC 8.A.1) family.</text>
</comment>
<dbReference type="KEGG" id="mro:MROS_0942"/>
<dbReference type="eggNOG" id="COG0845">
    <property type="taxonomic scope" value="Bacteria"/>
</dbReference>
<dbReference type="HOGENOM" id="CLU_018816_6_3_10"/>
<dbReference type="FunFam" id="2.40.30.170:FF:000010">
    <property type="entry name" value="Efflux RND transporter periplasmic adaptor subunit"/>
    <property type="match status" value="1"/>
</dbReference>
<dbReference type="EMBL" id="CP003557">
    <property type="protein sequence ID" value="AFN74183.1"/>
    <property type="molecule type" value="Genomic_DNA"/>
</dbReference>
<evidence type="ECO:0000256" key="2">
    <source>
        <dbReference type="ARBA" id="ARBA00009477"/>
    </source>
</evidence>
<organism evidence="7 8">
    <name type="scientific">Melioribacter roseus (strain DSM 23840 / JCM 17771 / VKM B-2668 / P3M-2)</name>
    <dbReference type="NCBI Taxonomy" id="1191523"/>
    <lineage>
        <taxon>Bacteria</taxon>
        <taxon>Pseudomonadati</taxon>
        <taxon>Ignavibacteriota</taxon>
        <taxon>Ignavibacteria</taxon>
        <taxon>Ignavibacteriales</taxon>
        <taxon>Melioribacteraceae</taxon>
        <taxon>Melioribacter</taxon>
    </lineage>
</organism>
<dbReference type="PANTHER" id="PTHR32347:SF23">
    <property type="entry name" value="BLL5650 PROTEIN"/>
    <property type="match status" value="1"/>
</dbReference>
<dbReference type="InterPro" id="IPR058636">
    <property type="entry name" value="Beta-barrel_YknX"/>
</dbReference>
<dbReference type="Pfam" id="PF25990">
    <property type="entry name" value="Beta-barrel_YknX"/>
    <property type="match status" value="1"/>
</dbReference>